<organism evidence="1 2">
    <name type="scientific">Pistacia integerrima</name>
    <dbReference type="NCBI Taxonomy" id="434235"/>
    <lineage>
        <taxon>Eukaryota</taxon>
        <taxon>Viridiplantae</taxon>
        <taxon>Streptophyta</taxon>
        <taxon>Embryophyta</taxon>
        <taxon>Tracheophyta</taxon>
        <taxon>Spermatophyta</taxon>
        <taxon>Magnoliopsida</taxon>
        <taxon>eudicotyledons</taxon>
        <taxon>Gunneridae</taxon>
        <taxon>Pentapetalae</taxon>
        <taxon>rosids</taxon>
        <taxon>malvids</taxon>
        <taxon>Sapindales</taxon>
        <taxon>Anacardiaceae</taxon>
        <taxon>Pistacia</taxon>
    </lineage>
</organism>
<sequence>MEDFSGLLDGRLKISTIDATMMWIVYYAMDKAHGKVKSKEGVIERLNEISKFYEFAVIQLEGCIKFVQDEADSYGVESCHEKVLADLTETRDRLLGRLQESELAISEKDRELMERLENELKLRQALEIKEREVVSLHAKLELERKKSEDMPEFSRSNPVSGDEDRDGEFCELRNWADQQVCNIKQKLQTDHRLDEERNRGIDDKKIEQMSHDINFLKETLDQAFRKMQNAIFLSELGPQEQEWRWNLEKDAIYILIKGFMKDFKDKFEVEMRKQEKQVLVGLSEHLSDLMKEVTCLRNELQYLINKNEDHSKAIRGNENLASPNRINLEFNFPHKPGRSLSEGDNMRNVNMFSSNVEVVGQNKQPEDEPEEDGVHLVAKMIKNHESIIRRKAEELNRLKRERFWEKGCLKEKDPASLKRRIQEVVARMDNLIKWNSRLLETFGENGNEQGKETSPVQRIPKSGAEKEENLGIDSLEDVWKKVNDASVSHNANKELENEIRILKEEKEDGNLLTMIMEDTNAIIFKGLVSDFHTQLQAHDIERDENFCSAMESALVHVKDECTLREDVCAVFFQEMYNEWNGIIGNYSTENFLREEISWIVFDETIRDIVNTANYTIRELQDVKVRENFTYGSSSCHDWQENTECSVKENEWKMEVDSCDIEHLIREEIHQFVFVEAVKGACLTFADAEAKKQEKTPAAKISGSGEESLIEKLDMLLKSLEEEEGLLSSTSSEMKEYNAEVDLVKLETEELNENEIFHEFLNEDETTFTSVRSKLEQALEQLSTSKTILSEMEPSFDAEVSYQEIVHHEISPTDIIDGGKSSSCQQKINQDILKIQYDSVFTPILGFSQVFVDFELQAHEKLGNNVVRLEEMKHQLDSLVELVAAIRKRELLYRKAFVIRCQNLQKAENEVDLLGDQVDAQLGVLEKIYMTLHQYSTVLQQYFDNLLYQITDFTPQGRLLISSSFTFMFFSNPLLSILLAFNSKMSRAAKAFLLLYTTVLVLFIIYRLLQFNVHKVDYPGGYALHISFVKEHPSIFPSYPDKYSGIFQNSFDDQKKYSLPAIDEKDVVVLSKMNFSSFVANNQYVLVNFHAPWCHWSRKLSPEYALAATELKGEVVTAKVDSSKEEELALKRYQILAYPTICFFAGGVKVEIFNGDNKSWGAIANWTRAMVDLGIYTISSIEQAEELLMAESTIVLGFFDSLEGLESEELAATSKLHTDVRFYQTDSAYVAKTFQIDPEIKRPALILLEKEAKDLSNFNGPFTKSAIAEFVAENKIPPVTTLTDENALLILNSPMKQLWLFALTNDLKVISIFQKAAKTFKGKLLFVYAQVQMDSEGVRRQIAHDFGISGHTPRVVAYTGNVDARKLVLKDELTLSNIKSLTASPRRNSKSVQENVKYNANYSSLVQSFAENFIEDNLSSESENFRDSSSTSIIGTVTPSTDSDASHPTFFNQ</sequence>
<name>A0ACC0Z5G6_9ROSI</name>
<accession>A0ACC0Z5G6</accession>
<proteinExistence type="predicted"/>
<evidence type="ECO:0000313" key="1">
    <source>
        <dbReference type="EMBL" id="KAJ0045559.1"/>
    </source>
</evidence>
<dbReference type="Proteomes" id="UP001163603">
    <property type="component" value="Chromosome 3"/>
</dbReference>
<evidence type="ECO:0000313" key="2">
    <source>
        <dbReference type="Proteomes" id="UP001163603"/>
    </source>
</evidence>
<protein>
    <submittedName>
        <fullName evidence="1">Uncharacterized protein</fullName>
    </submittedName>
</protein>
<comment type="caution">
    <text evidence="1">The sequence shown here is derived from an EMBL/GenBank/DDBJ whole genome shotgun (WGS) entry which is preliminary data.</text>
</comment>
<reference evidence="2" key="1">
    <citation type="journal article" date="2023" name="G3 (Bethesda)">
        <title>Genome assembly and association tests identify interacting loci associated with vigor, precocity, and sex in interspecific pistachio rootstocks.</title>
        <authorList>
            <person name="Palmer W."/>
            <person name="Jacygrad E."/>
            <person name="Sagayaradj S."/>
            <person name="Cavanaugh K."/>
            <person name="Han R."/>
            <person name="Bertier L."/>
            <person name="Beede B."/>
            <person name="Kafkas S."/>
            <person name="Golino D."/>
            <person name="Preece J."/>
            <person name="Michelmore R."/>
        </authorList>
    </citation>
    <scope>NUCLEOTIDE SEQUENCE [LARGE SCALE GENOMIC DNA]</scope>
</reference>
<dbReference type="EMBL" id="CM047738">
    <property type="protein sequence ID" value="KAJ0045559.1"/>
    <property type="molecule type" value="Genomic_DNA"/>
</dbReference>
<keyword evidence="2" id="KW-1185">Reference proteome</keyword>
<gene>
    <name evidence="1" type="ORF">Pint_06049</name>
</gene>